<protein>
    <recommendedName>
        <fullName evidence="13">Kinesin-like protein KIP2</fullName>
    </recommendedName>
</protein>
<evidence type="ECO:0000256" key="11">
    <source>
        <dbReference type="ARBA" id="ARBA00023306"/>
    </source>
</evidence>
<keyword evidence="19" id="KW-1185">Reference proteome</keyword>
<evidence type="ECO:0000256" key="7">
    <source>
        <dbReference type="ARBA" id="ARBA00022840"/>
    </source>
</evidence>
<keyword evidence="8 15" id="KW-0175">Coiled coil</keyword>
<dbReference type="InterPro" id="IPR027640">
    <property type="entry name" value="Kinesin-like_fam"/>
</dbReference>
<feature type="region of interest" description="Disordered" evidence="16">
    <location>
        <begin position="371"/>
        <end position="390"/>
    </location>
</feature>
<dbReference type="AlphaFoldDB" id="A0A9P0QTN0"/>
<dbReference type="GO" id="GO:0007018">
    <property type="term" value="P:microtubule-based movement"/>
    <property type="evidence" value="ECO:0007669"/>
    <property type="project" value="InterPro"/>
</dbReference>
<dbReference type="InterPro" id="IPR027417">
    <property type="entry name" value="P-loop_NTPase"/>
</dbReference>
<evidence type="ECO:0000256" key="4">
    <source>
        <dbReference type="ARBA" id="ARBA00022701"/>
    </source>
</evidence>
<evidence type="ECO:0000256" key="16">
    <source>
        <dbReference type="SAM" id="MobiDB-lite"/>
    </source>
</evidence>
<dbReference type="FunFam" id="3.40.850.10:FF:000073">
    <property type="entry name" value="Kinesin-like protein"/>
    <property type="match status" value="1"/>
</dbReference>
<feature type="compositionally biased region" description="Low complexity" evidence="16">
    <location>
        <begin position="75"/>
        <end position="94"/>
    </location>
</feature>
<dbReference type="OrthoDB" id="3176171at2759"/>
<comment type="function">
    <text evidence="12">Required for assembly of the mitotic spindle.</text>
</comment>
<dbReference type="PANTHER" id="PTHR47968">
    <property type="entry name" value="CENTROMERE PROTEIN E"/>
    <property type="match status" value="1"/>
</dbReference>
<dbReference type="PANTHER" id="PTHR47968:SF36">
    <property type="entry name" value="KINESIN HEAVY CHAIN ISOFORM X1"/>
    <property type="match status" value="1"/>
</dbReference>
<dbReference type="PROSITE" id="PS50067">
    <property type="entry name" value="KINESIN_MOTOR_2"/>
    <property type="match status" value="1"/>
</dbReference>
<accession>A0A9P0QTN0</accession>
<evidence type="ECO:0000256" key="15">
    <source>
        <dbReference type="SAM" id="Coils"/>
    </source>
</evidence>
<dbReference type="Gene3D" id="3.40.850.10">
    <property type="entry name" value="Kinesin motor domain"/>
    <property type="match status" value="1"/>
</dbReference>
<dbReference type="SUPFAM" id="SSF52540">
    <property type="entry name" value="P-loop containing nucleoside triphosphate hydrolases"/>
    <property type="match status" value="1"/>
</dbReference>
<comment type="subcellular location">
    <subcellularLocation>
        <location evidence="1">Cytoplasm</location>
        <location evidence="1">Cytoskeleton</location>
    </subcellularLocation>
</comment>
<name>A0A9P0QTN0_9ASCO</name>
<evidence type="ECO:0000256" key="12">
    <source>
        <dbReference type="ARBA" id="ARBA00054086"/>
    </source>
</evidence>
<evidence type="ECO:0000256" key="10">
    <source>
        <dbReference type="ARBA" id="ARBA00023212"/>
    </source>
</evidence>
<keyword evidence="9 14" id="KW-0505">Motor protein</keyword>
<keyword evidence="2" id="KW-0963">Cytoplasm</keyword>
<keyword evidence="3" id="KW-0132">Cell division</keyword>
<comment type="caution">
    <text evidence="18">The sequence shown here is derived from an EMBL/GenBank/DDBJ whole genome shotgun (WGS) entry which is preliminary data.</text>
</comment>
<evidence type="ECO:0000256" key="13">
    <source>
        <dbReference type="ARBA" id="ARBA00074598"/>
    </source>
</evidence>
<feature type="binding site" evidence="14">
    <location>
        <begin position="180"/>
        <end position="187"/>
    </location>
    <ligand>
        <name>ATP</name>
        <dbReference type="ChEBI" id="CHEBI:30616"/>
    </ligand>
</feature>
<dbReference type="Pfam" id="PF00225">
    <property type="entry name" value="Kinesin"/>
    <property type="match status" value="1"/>
</dbReference>
<dbReference type="SMART" id="SM00129">
    <property type="entry name" value="KISc"/>
    <property type="match status" value="1"/>
</dbReference>
<keyword evidence="10" id="KW-0206">Cytoskeleton</keyword>
<evidence type="ECO:0000256" key="1">
    <source>
        <dbReference type="ARBA" id="ARBA00004245"/>
    </source>
</evidence>
<dbReference type="InterPro" id="IPR001752">
    <property type="entry name" value="Kinesin_motor_dom"/>
</dbReference>
<dbReference type="GO" id="GO:0005524">
    <property type="term" value="F:ATP binding"/>
    <property type="evidence" value="ECO:0007669"/>
    <property type="project" value="UniProtKB-UniRule"/>
</dbReference>
<feature type="compositionally biased region" description="Low complexity" evidence="16">
    <location>
        <begin position="371"/>
        <end position="388"/>
    </location>
</feature>
<feature type="compositionally biased region" description="Low complexity" evidence="16">
    <location>
        <begin position="47"/>
        <end position="61"/>
    </location>
</feature>
<evidence type="ECO:0000313" key="18">
    <source>
        <dbReference type="EMBL" id="CAH2354745.1"/>
    </source>
</evidence>
<evidence type="ECO:0000256" key="14">
    <source>
        <dbReference type="PROSITE-ProRule" id="PRU00283"/>
    </source>
</evidence>
<evidence type="ECO:0000256" key="6">
    <source>
        <dbReference type="ARBA" id="ARBA00022776"/>
    </source>
</evidence>
<dbReference type="PRINTS" id="PR00380">
    <property type="entry name" value="KINESINHEAVY"/>
</dbReference>
<dbReference type="Proteomes" id="UP000837801">
    <property type="component" value="Unassembled WGS sequence"/>
</dbReference>
<sequence>MSYQTPSRSRSSLGYHASNSSTGSLSRTGSNSSVKPHVKIAPDLRRPPSSRGSMFGGMSSPQPRSRPGSAMGYFSNSTSSSSSSRPPTPSFSKTEPYTGSITVSIRPNPYSVNASQPPVWELNTGVNSISNKQDMSSFVFDNVFPVDTSTTNYAVYQKSCSPIVDKFLNEGYNGTVFAYGMTGSGKTFSMRGDQQDPGFVKLAIDDIFKMIDSNSMNSQKEFKVSITYLEIYNEKIIDLLSSSPASGASMDLKIRDDSTYGNTIVGITSPVISSKDQLLQLIKKGDNNRKTSATDFNARSSRSHSILQIKLNTVDLVENSEQHSILSLCDLAGSERATSSLERRKEGAYINKSLLALSTVINKLSVSSANSPTASSMQSQLQNPQSQQEHIPYRDSKLTRILQPALSGSSLISILCTIHLGSGNEQVNSLNNQFISETYNTLRFAARARNIVMNVNKNRFSTFTDNADTIKLVEELKRTIESQKNELQLLKLSNRMGGSPLSSSGAVSSNIETDSKISQLEGENKILNEKLEHLTRLTDLQKTETIILKNDILNDMLGSGIDNNASQVMMANLEEFYKRINYEMDEYKSYINHLENQLKYSHSQNSLNESGIQNSVKTNTTNDLDFEAVLKDQEEEIWHLKELIKDKDHIIKSLTKTSKLRRLMESNSANLSEANNNSSSNEIKNPTARVPEGRDKENNAYGELKSFKIGGRPSSPEKERNSAFEM</sequence>
<organism evidence="18 19">
    <name type="scientific">[Candida] railenensis</name>
    <dbReference type="NCBI Taxonomy" id="45579"/>
    <lineage>
        <taxon>Eukaryota</taxon>
        <taxon>Fungi</taxon>
        <taxon>Dikarya</taxon>
        <taxon>Ascomycota</taxon>
        <taxon>Saccharomycotina</taxon>
        <taxon>Pichiomycetes</taxon>
        <taxon>Debaryomycetaceae</taxon>
        <taxon>Kurtzmaniella</taxon>
    </lineage>
</organism>
<feature type="region of interest" description="Disordered" evidence="16">
    <location>
        <begin position="1"/>
        <end position="96"/>
    </location>
</feature>
<keyword evidence="5 14" id="KW-0547">Nucleotide-binding</keyword>
<dbReference type="GO" id="GO:0051301">
    <property type="term" value="P:cell division"/>
    <property type="evidence" value="ECO:0007669"/>
    <property type="project" value="UniProtKB-KW"/>
</dbReference>
<feature type="coiled-coil region" evidence="15">
    <location>
        <begin position="466"/>
        <end position="493"/>
    </location>
</feature>
<keyword evidence="4" id="KW-0493">Microtubule</keyword>
<evidence type="ECO:0000256" key="5">
    <source>
        <dbReference type="ARBA" id="ARBA00022741"/>
    </source>
</evidence>
<gene>
    <name evidence="18" type="ORF">CLIB1423_18S02740</name>
</gene>
<evidence type="ECO:0000256" key="2">
    <source>
        <dbReference type="ARBA" id="ARBA00022490"/>
    </source>
</evidence>
<proteinExistence type="inferred from homology"/>
<dbReference type="EMBL" id="CAKXYY010000018">
    <property type="protein sequence ID" value="CAH2354745.1"/>
    <property type="molecule type" value="Genomic_DNA"/>
</dbReference>
<keyword evidence="6" id="KW-0498">Mitosis</keyword>
<comment type="similarity">
    <text evidence="14">Belongs to the TRAFAC class myosin-kinesin ATPase superfamily. Kinesin family.</text>
</comment>
<feature type="region of interest" description="Disordered" evidence="16">
    <location>
        <begin position="669"/>
        <end position="726"/>
    </location>
</feature>
<evidence type="ECO:0000256" key="3">
    <source>
        <dbReference type="ARBA" id="ARBA00022618"/>
    </source>
</evidence>
<feature type="compositionally biased region" description="Basic and acidic residues" evidence="16">
    <location>
        <begin position="715"/>
        <end position="726"/>
    </location>
</feature>
<dbReference type="GO" id="GO:0003777">
    <property type="term" value="F:microtubule motor activity"/>
    <property type="evidence" value="ECO:0007669"/>
    <property type="project" value="InterPro"/>
</dbReference>
<dbReference type="GO" id="GO:0008017">
    <property type="term" value="F:microtubule binding"/>
    <property type="evidence" value="ECO:0007669"/>
    <property type="project" value="InterPro"/>
</dbReference>
<evidence type="ECO:0000313" key="19">
    <source>
        <dbReference type="Proteomes" id="UP000837801"/>
    </source>
</evidence>
<evidence type="ECO:0000256" key="8">
    <source>
        <dbReference type="ARBA" id="ARBA00023054"/>
    </source>
</evidence>
<evidence type="ECO:0000259" key="17">
    <source>
        <dbReference type="PROSITE" id="PS50067"/>
    </source>
</evidence>
<dbReference type="InterPro" id="IPR036961">
    <property type="entry name" value="Kinesin_motor_dom_sf"/>
</dbReference>
<feature type="compositionally biased region" description="Low complexity" evidence="16">
    <location>
        <begin position="669"/>
        <end position="682"/>
    </location>
</feature>
<keyword evidence="7 14" id="KW-0067">ATP-binding</keyword>
<reference evidence="18" key="1">
    <citation type="submission" date="2022-03" db="EMBL/GenBank/DDBJ databases">
        <authorList>
            <person name="Legras J.-L."/>
            <person name="Devillers H."/>
            <person name="Grondin C."/>
        </authorList>
    </citation>
    <scope>NUCLEOTIDE SEQUENCE</scope>
    <source>
        <strain evidence="18">CLIB 1423</strain>
    </source>
</reference>
<feature type="compositionally biased region" description="Polar residues" evidence="16">
    <location>
        <begin position="1"/>
        <end position="34"/>
    </location>
</feature>
<keyword evidence="11" id="KW-0131">Cell cycle</keyword>
<feature type="domain" description="Kinesin motor" evidence="17">
    <location>
        <begin position="100"/>
        <end position="451"/>
    </location>
</feature>
<evidence type="ECO:0000256" key="9">
    <source>
        <dbReference type="ARBA" id="ARBA00023175"/>
    </source>
</evidence>
<dbReference type="GO" id="GO:0005874">
    <property type="term" value="C:microtubule"/>
    <property type="evidence" value="ECO:0007669"/>
    <property type="project" value="UniProtKB-KW"/>
</dbReference>